<comment type="caution">
    <text evidence="1">The sequence shown here is derived from an EMBL/GenBank/DDBJ whole genome shotgun (WGS) entry which is preliminary data.</text>
</comment>
<dbReference type="Gene3D" id="3.80.10.10">
    <property type="entry name" value="Ribonuclease Inhibitor"/>
    <property type="match status" value="1"/>
</dbReference>
<dbReference type="InterPro" id="IPR001611">
    <property type="entry name" value="Leu-rich_rpt"/>
</dbReference>
<reference evidence="2" key="2">
    <citation type="journal article" date="2016" name="Genome Announc.">
        <title>Draft Genome Sequences of Two Novel Amoeba-Resistant Intranuclear Bacteria, 'Candidatus Berkiella cookevillensis' and 'Candidatus Berkiella aquae'.</title>
        <authorList>
            <person name="Mehari Y.T."/>
            <person name="Arivett B.A."/>
            <person name="Farone A.L."/>
            <person name="Gunderson J.H."/>
            <person name="Farone M.B."/>
        </authorList>
    </citation>
    <scope>NUCLEOTIDE SEQUENCE</scope>
    <source>
        <strain evidence="2">CC99</strain>
    </source>
</reference>
<dbReference type="InterPro" id="IPR053040">
    <property type="entry name" value="LRR-containing_protein_71"/>
</dbReference>
<dbReference type="PANTHER" id="PTHR46984">
    <property type="entry name" value="LEUCINE-RICH REPEAT-CONTAINING PROTEIN 71"/>
    <property type="match status" value="1"/>
</dbReference>
<name>A0A0Q9YG56_9GAMM</name>
<organism evidence="1">
    <name type="scientific">Candidatus Berkiella cookevillensis</name>
    <dbReference type="NCBI Taxonomy" id="437022"/>
    <lineage>
        <taxon>Bacteria</taxon>
        <taxon>Pseudomonadati</taxon>
        <taxon>Pseudomonadota</taxon>
        <taxon>Gammaproteobacteria</taxon>
        <taxon>Candidatus Berkiellales</taxon>
        <taxon>Candidatus Berkiellaceae</taxon>
        <taxon>Candidatus Berkiella</taxon>
    </lineage>
</organism>
<dbReference type="InterPro" id="IPR032675">
    <property type="entry name" value="LRR_dom_sf"/>
</dbReference>
<dbReference type="RefSeq" id="WP_057623408.1">
    <property type="nucleotide sequence ID" value="NZ_LKHV02000001.1"/>
</dbReference>
<accession>A0A0Q9YG56</accession>
<gene>
    <name evidence="2" type="ORF">CC99x_001285</name>
    <name evidence="1" type="ORF">CC99x_00545</name>
</gene>
<dbReference type="Pfam" id="PF13516">
    <property type="entry name" value="LRR_6"/>
    <property type="match status" value="1"/>
</dbReference>
<reference evidence="1" key="1">
    <citation type="submission" date="2015-09" db="EMBL/GenBank/DDBJ databases">
        <title>Draft Genome Sequences of Two Novel Amoeba-resistant Intranuclear Bacteria, Candidatus Berkiella cookevillensis and Candidatus Berkiella aquae.</title>
        <authorList>
            <person name="Mehari Y.T."/>
            <person name="Arivett B.A."/>
            <person name="Farone A.L."/>
            <person name="Gunderson J.H."/>
            <person name="Farone M.B."/>
        </authorList>
    </citation>
    <scope>NUCLEOTIDE SEQUENCE [LARGE SCALE GENOMIC DNA]</scope>
    <source>
        <strain evidence="1">CC99</strain>
    </source>
</reference>
<sequence length="262" mass="28767">MRIYEISDFAIDEIEQGRFAALKAELDTYQGLSLAGVSITEENIGLYCQALSALAPHSLRFLDISRCALSDALLAQLLPVIHSLEISKLKVSSNPLTMTGYQQLLSPISSVTHLVLSHCALNDSHALLLVPAIVACTRLKTLDLRNNHLSDNSFNLLAEQLPALTLSSLRLKDNLPTIDCVYRFAEKLVQSAAHTGLASIDLLEIRDDNKMRALCDRFVSEKLAPMRALVHALKHFSLSATVATSSSSDMSSAPTHRRRFSQ</sequence>
<dbReference type="PANTHER" id="PTHR46984:SF1">
    <property type="entry name" value="LEUCINE-RICH REPEAT-CONTAINING PROTEIN 71"/>
    <property type="match status" value="1"/>
</dbReference>
<dbReference type="EMBL" id="LKHV01000002">
    <property type="protein sequence ID" value="KRG19533.1"/>
    <property type="molecule type" value="Genomic_DNA"/>
</dbReference>
<evidence type="ECO:0000313" key="1">
    <source>
        <dbReference type="EMBL" id="KRG19533.1"/>
    </source>
</evidence>
<keyword evidence="3" id="KW-1185">Reference proteome</keyword>
<proteinExistence type="predicted"/>
<dbReference type="AlphaFoldDB" id="A0A0Q9YG56"/>
<dbReference type="Proteomes" id="UP000051494">
    <property type="component" value="Unassembled WGS sequence"/>
</dbReference>
<protein>
    <submittedName>
        <fullName evidence="1">Leucine Rich repeats (2 copies)</fullName>
    </submittedName>
</protein>
<reference evidence="2" key="3">
    <citation type="submission" date="2021-06" db="EMBL/GenBank/DDBJ databases">
        <title>Genomic Description and Analysis of Intracellular Bacteria, Candidatus Berkiella cookevillensis and Candidatus Berkiella aquae.</title>
        <authorList>
            <person name="Kidane D.T."/>
            <person name="Mehari Y.T."/>
            <person name="Rice F.C."/>
            <person name="Arivett B.A."/>
            <person name="Farone A.L."/>
            <person name="Berk S.G."/>
            <person name="Farone M.B."/>
        </authorList>
    </citation>
    <scope>NUCLEOTIDE SEQUENCE</scope>
    <source>
        <strain evidence="2">CC99</strain>
    </source>
</reference>
<evidence type="ECO:0000313" key="3">
    <source>
        <dbReference type="Proteomes" id="UP000051494"/>
    </source>
</evidence>
<dbReference type="EMBL" id="LKHV02000001">
    <property type="protein sequence ID" value="MCS5707530.1"/>
    <property type="molecule type" value="Genomic_DNA"/>
</dbReference>
<dbReference type="SUPFAM" id="SSF52047">
    <property type="entry name" value="RNI-like"/>
    <property type="match status" value="1"/>
</dbReference>
<evidence type="ECO:0000313" key="2">
    <source>
        <dbReference type="EMBL" id="MCS5707530.1"/>
    </source>
</evidence>